<keyword evidence="3" id="KW-1185">Reference proteome</keyword>
<name>A0A194XG92_MOLSC</name>
<dbReference type="EMBL" id="KQ947411">
    <property type="protein sequence ID" value="KUJ19188.1"/>
    <property type="molecule type" value="Genomic_DNA"/>
</dbReference>
<feature type="compositionally biased region" description="Basic residues" evidence="1">
    <location>
        <begin position="193"/>
        <end position="214"/>
    </location>
</feature>
<organism evidence="2 3">
    <name type="scientific">Mollisia scopiformis</name>
    <name type="common">Conifer needle endophyte fungus</name>
    <name type="synonym">Phialocephala scopiformis</name>
    <dbReference type="NCBI Taxonomy" id="149040"/>
    <lineage>
        <taxon>Eukaryota</taxon>
        <taxon>Fungi</taxon>
        <taxon>Dikarya</taxon>
        <taxon>Ascomycota</taxon>
        <taxon>Pezizomycotina</taxon>
        <taxon>Leotiomycetes</taxon>
        <taxon>Helotiales</taxon>
        <taxon>Mollisiaceae</taxon>
        <taxon>Mollisia</taxon>
    </lineage>
</organism>
<gene>
    <name evidence="2" type="ORF">LY89DRAFT_773299</name>
</gene>
<dbReference type="Proteomes" id="UP000070700">
    <property type="component" value="Unassembled WGS sequence"/>
</dbReference>
<feature type="region of interest" description="Disordered" evidence="1">
    <location>
        <begin position="177"/>
        <end position="214"/>
    </location>
</feature>
<reference evidence="2 3" key="1">
    <citation type="submission" date="2015-10" db="EMBL/GenBank/DDBJ databases">
        <title>Full genome of DAOMC 229536 Phialocephala scopiformis, a fungal endophyte of spruce producing the potent anti-insectan compound rugulosin.</title>
        <authorList>
            <consortium name="DOE Joint Genome Institute"/>
            <person name="Walker A.K."/>
            <person name="Frasz S.L."/>
            <person name="Seifert K.A."/>
            <person name="Miller J.D."/>
            <person name="Mondo S.J."/>
            <person name="Labutti K."/>
            <person name="Lipzen A."/>
            <person name="Dockter R."/>
            <person name="Kennedy M."/>
            <person name="Grigoriev I.V."/>
            <person name="Spatafora J.W."/>
        </authorList>
    </citation>
    <scope>NUCLEOTIDE SEQUENCE [LARGE SCALE GENOMIC DNA]</scope>
    <source>
        <strain evidence="2 3">CBS 120377</strain>
    </source>
</reference>
<proteinExistence type="predicted"/>
<accession>A0A194XG92</accession>
<dbReference type="KEGG" id="psco:LY89DRAFT_773299"/>
<dbReference type="AlphaFoldDB" id="A0A194XG92"/>
<evidence type="ECO:0000313" key="3">
    <source>
        <dbReference type="Proteomes" id="UP000070700"/>
    </source>
</evidence>
<feature type="compositionally biased region" description="Polar residues" evidence="1">
    <location>
        <begin position="178"/>
        <end position="192"/>
    </location>
</feature>
<dbReference type="InParanoid" id="A0A194XG92"/>
<evidence type="ECO:0000313" key="2">
    <source>
        <dbReference type="EMBL" id="KUJ19188.1"/>
    </source>
</evidence>
<dbReference type="GeneID" id="28831657"/>
<protein>
    <submittedName>
        <fullName evidence="2">Uncharacterized protein</fullName>
    </submittedName>
</protein>
<dbReference type="RefSeq" id="XP_018073543.1">
    <property type="nucleotide sequence ID" value="XM_018221931.1"/>
</dbReference>
<evidence type="ECO:0000256" key="1">
    <source>
        <dbReference type="SAM" id="MobiDB-lite"/>
    </source>
</evidence>
<sequence>MPSIIEHAPRFDRSKQPTSLQIPDQFKCPNHDPAKYVPRSLSVLRLLALLPYPFDNVKSEVLVELWFIADFAQTPKLQTEVVNALEEARVQYERSIPTSKLVRIYKKTREGSSLRKYTVEALVARNKIEPENYHQQLTIDLVKAFSIESTSLRTAIQTLVPAKFRFRFDVDMKKCQMEQISKQPTSPPTHQQRSTKRSRASNHSSNARRRGIPE</sequence>